<evidence type="ECO:0000313" key="2">
    <source>
        <dbReference type="Proteomes" id="UP001139981"/>
    </source>
</evidence>
<feature type="non-terminal residue" evidence="1">
    <location>
        <position position="1"/>
    </location>
</feature>
<keyword evidence="2" id="KW-1185">Reference proteome</keyword>
<gene>
    <name evidence="1" type="ORF">IWW38_006520</name>
</gene>
<sequence length="322" mass="35795">VGQFAYINVPSISLLEWHPFTLTSAPEEDELSMHIWIAGGWSRKLVQVLQGCAVSMVQQHAESSVHMDGESKREPMYRSSPDSKQSTSSMLETPSGMNANGVAGGTLRALADQELLMHHLRGEIDPVSGLPKPGVESQYNHMRSPRDSHRPWSRVGRNSVVLLNRLPPALDNRLSGSYLAPPVAKISDMQPAIKLPTIMIDGPYGSPTQHVFDYDHIVLIAGGIGVTPMSSVLKSLYYQLTSVPQHKRRIVKVYFLWVCRDIQALEWFQDLLVALDEEDIGDVLEIRTYLTGQLTIDQIRNIALYQDPDGPDAVTGLYRSPT</sequence>
<proteinExistence type="predicted"/>
<evidence type="ECO:0000313" key="1">
    <source>
        <dbReference type="EMBL" id="KAJ2877671.1"/>
    </source>
</evidence>
<dbReference type="EMBL" id="JANBVB010003757">
    <property type="protein sequence ID" value="KAJ2877671.1"/>
    <property type="molecule type" value="Genomic_DNA"/>
</dbReference>
<protein>
    <submittedName>
        <fullName evidence="1">Uncharacterized protein</fullName>
    </submittedName>
</protein>
<reference evidence="1" key="1">
    <citation type="submission" date="2022-07" db="EMBL/GenBank/DDBJ databases">
        <title>Phylogenomic reconstructions and comparative analyses of Kickxellomycotina fungi.</title>
        <authorList>
            <person name="Reynolds N.K."/>
            <person name="Stajich J.E."/>
            <person name="Barry K."/>
            <person name="Grigoriev I.V."/>
            <person name="Crous P."/>
            <person name="Smith M.E."/>
        </authorList>
    </citation>
    <scope>NUCLEOTIDE SEQUENCE</scope>
    <source>
        <strain evidence="1">CBS 190363</strain>
    </source>
</reference>
<accession>A0ACC1LS07</accession>
<dbReference type="Proteomes" id="UP001139981">
    <property type="component" value="Unassembled WGS sequence"/>
</dbReference>
<name>A0ACC1LS07_9FUNG</name>
<comment type="caution">
    <text evidence="1">The sequence shown here is derived from an EMBL/GenBank/DDBJ whole genome shotgun (WGS) entry which is preliminary data.</text>
</comment>
<organism evidence="1 2">
    <name type="scientific">Coemansia aciculifera</name>
    <dbReference type="NCBI Taxonomy" id="417176"/>
    <lineage>
        <taxon>Eukaryota</taxon>
        <taxon>Fungi</taxon>
        <taxon>Fungi incertae sedis</taxon>
        <taxon>Zoopagomycota</taxon>
        <taxon>Kickxellomycotina</taxon>
        <taxon>Kickxellomycetes</taxon>
        <taxon>Kickxellales</taxon>
        <taxon>Kickxellaceae</taxon>
        <taxon>Coemansia</taxon>
    </lineage>
</organism>
<feature type="non-terminal residue" evidence="1">
    <location>
        <position position="322"/>
    </location>
</feature>